<organism evidence="1 2">
    <name type="scientific">Citrullus colocynthis</name>
    <name type="common">colocynth</name>
    <dbReference type="NCBI Taxonomy" id="252529"/>
    <lineage>
        <taxon>Eukaryota</taxon>
        <taxon>Viridiplantae</taxon>
        <taxon>Streptophyta</taxon>
        <taxon>Embryophyta</taxon>
        <taxon>Tracheophyta</taxon>
        <taxon>Spermatophyta</taxon>
        <taxon>Magnoliopsida</taxon>
        <taxon>eudicotyledons</taxon>
        <taxon>Gunneridae</taxon>
        <taxon>Pentapetalae</taxon>
        <taxon>rosids</taxon>
        <taxon>fabids</taxon>
        <taxon>Cucurbitales</taxon>
        <taxon>Cucurbitaceae</taxon>
        <taxon>Benincaseae</taxon>
        <taxon>Citrullus</taxon>
    </lineage>
</organism>
<dbReference type="EMBL" id="OZ021737">
    <property type="protein sequence ID" value="CAK9317509.1"/>
    <property type="molecule type" value="Genomic_DNA"/>
</dbReference>
<reference evidence="1 2" key="1">
    <citation type="submission" date="2024-03" db="EMBL/GenBank/DDBJ databases">
        <authorList>
            <person name="Gkanogiannis A."/>
            <person name="Becerra Lopez-Lavalle L."/>
        </authorList>
    </citation>
    <scope>NUCLEOTIDE SEQUENCE [LARGE SCALE GENOMIC DNA]</scope>
</reference>
<dbReference type="Pfam" id="PF08568">
    <property type="entry name" value="Kinetochor_Ybp2"/>
    <property type="match status" value="2"/>
</dbReference>
<dbReference type="Proteomes" id="UP001642487">
    <property type="component" value="Chromosome 3"/>
</dbReference>
<accession>A0ABP0YAM0</accession>
<evidence type="ECO:0000313" key="1">
    <source>
        <dbReference type="EMBL" id="CAK9317509.1"/>
    </source>
</evidence>
<gene>
    <name evidence="1" type="ORF">CITCOLO1_LOCUS9414</name>
</gene>
<dbReference type="PANTHER" id="PTHR15430:SF1">
    <property type="entry name" value="GLOMULIN"/>
    <property type="match status" value="1"/>
</dbReference>
<dbReference type="PANTHER" id="PTHR15430">
    <property type="entry name" value="GLOMULIN"/>
    <property type="match status" value="1"/>
</dbReference>
<proteinExistence type="predicted"/>
<dbReference type="InterPro" id="IPR019516">
    <property type="entry name" value="Glomulin/ALF4"/>
</dbReference>
<protein>
    <recommendedName>
        <fullName evidence="3">Aberrant root formation protein 4</fullName>
    </recommendedName>
</protein>
<evidence type="ECO:0000313" key="2">
    <source>
        <dbReference type="Proteomes" id="UP001642487"/>
    </source>
</evidence>
<name>A0ABP0YAM0_9ROSI</name>
<keyword evidence="2" id="KW-1185">Reference proteome</keyword>
<evidence type="ECO:0008006" key="3">
    <source>
        <dbReference type="Google" id="ProtNLM"/>
    </source>
</evidence>
<sequence length="708" mass="79658">MESKEEDGEELKILVRSLVELRGQWREFANPERAYIIFGPGRSVWRRLPLGHSRRQKLRRAGEDTRRTETLNRRWATENYQYYYQNSVQRSQGYTYSGGTISMEKADDHCLSKPQLNVPSDDRPSVLQLREILAACSKSIGNGDTHQSEVLVSELVNYLNSISEAAETELVNGDTESDAVEVLNEIYQFISSPLLDQGTIDTLSFDLPKAVSKFMGVSGCLEIVDNIIDRFVTMCSPRDMLSVLCEALDFQTTKATNYIAPSLSGLSKVICSIQRRHFEQIKVVVPVVLNALKAINFETSEGDVKCDILYGRAMDIASSIQSVCVKLVDGKVHEKLQSLLGLYVLQIMALFSVSMSHEVSSCLPFVSKLSCFLSFCGLSYAGLIIGSDINKISKIIEEDEDDYTACFSYIKHGACLSVLWGFISEEVAQAANEKMSALRDELTTNQTERWQAIGMFRHVLSFAALSWKLKKHAIDFLLCINGLESFDDKQSDYISYMPSLFAAFQAVQIIIMYAPDTILRRNGFDLFKKLLADIPYSQRFDMLRALIVNSNSPSMVALLLDLVKGEMHAELSRKIATDIRQINTEAHPKPSFWTSSILELVEQVLRPPKGGPPVLPEQSDAVLSALNLYRYVLITEATGNTNYTGVLLKSNLQKSYIEWLLPLRTLVTGIMSENKTDYDQITVDIECALNPVELVLYRCIELVEEKLR</sequence>
<dbReference type="InterPro" id="IPR013877">
    <property type="entry name" value="YAP-bd/ALF4/Glomulin"/>
</dbReference>